<dbReference type="RefSeq" id="WP_037233906.1">
    <property type="nucleotide sequence ID" value="NZ_JPVS01000008.1"/>
</dbReference>
<accession>A0A7Z9A527</accession>
<reference evidence="3 4" key="1">
    <citation type="submission" date="2018-12" db="EMBL/GenBank/DDBJ databases">
        <authorList>
            <consortium name="Pathogen Informatics"/>
        </authorList>
    </citation>
    <scope>NUCLEOTIDE SEQUENCE [LARGE SCALE GENOMIC DNA]</scope>
    <source>
        <strain evidence="3 4">NCTC10207</strain>
    </source>
</reference>
<dbReference type="AlphaFoldDB" id="A0A7Z9A527"/>
<sequence>MSINRNPSAPDHGNPQPSQRNQGALSSNPQTSSQEPEYTQLYDDEGVSGKTPSEPQAALDVQLPGPTKEQPDTDVPPPQFYIDPKTHRGLLIAQIVRNILITIPAVITLVAYVYSVVVAIASTNGEYGSLAWGFVLIFTIIAVPYYIYVILQIIALKRFRKSVMFRWIRGVNIYSLIIGPIAAAFYVPALIGGLFGSFMIYESSYYYIGPLFTAISTIIAAYELTMCISMIVVTSNSIKKTAQPLKQDQYETPEGNSHEWS</sequence>
<organism evidence="3 4">
    <name type="scientific">Rothia aeria</name>
    <dbReference type="NCBI Taxonomy" id="172042"/>
    <lineage>
        <taxon>Bacteria</taxon>
        <taxon>Bacillati</taxon>
        <taxon>Actinomycetota</taxon>
        <taxon>Actinomycetes</taxon>
        <taxon>Micrococcales</taxon>
        <taxon>Micrococcaceae</taxon>
        <taxon>Rothia</taxon>
    </lineage>
</organism>
<feature type="region of interest" description="Disordered" evidence="1">
    <location>
        <begin position="1"/>
        <end position="77"/>
    </location>
</feature>
<dbReference type="GeneID" id="32322374"/>
<keyword evidence="2" id="KW-0472">Membrane</keyword>
<evidence type="ECO:0000313" key="4">
    <source>
        <dbReference type="Proteomes" id="UP000282386"/>
    </source>
</evidence>
<keyword evidence="2" id="KW-1133">Transmembrane helix</keyword>
<feature type="transmembrane region" description="Helical" evidence="2">
    <location>
        <begin position="95"/>
        <end position="121"/>
    </location>
</feature>
<name>A0A7Z9A527_9MICC</name>
<keyword evidence="2" id="KW-0812">Transmembrane</keyword>
<feature type="transmembrane region" description="Helical" evidence="2">
    <location>
        <begin position="171"/>
        <end position="201"/>
    </location>
</feature>
<evidence type="ECO:0000256" key="1">
    <source>
        <dbReference type="SAM" id="MobiDB-lite"/>
    </source>
</evidence>
<protein>
    <submittedName>
        <fullName evidence="3">Uncharacterized protein</fullName>
    </submittedName>
</protein>
<evidence type="ECO:0000256" key="2">
    <source>
        <dbReference type="SAM" id="Phobius"/>
    </source>
</evidence>
<dbReference type="Proteomes" id="UP000282386">
    <property type="component" value="Chromosome"/>
</dbReference>
<proteinExistence type="predicted"/>
<evidence type="ECO:0000313" key="3">
    <source>
        <dbReference type="EMBL" id="VEI24975.1"/>
    </source>
</evidence>
<feature type="transmembrane region" description="Helical" evidence="2">
    <location>
        <begin position="127"/>
        <end position="151"/>
    </location>
</feature>
<dbReference type="EMBL" id="LR134479">
    <property type="protein sequence ID" value="VEI24975.1"/>
    <property type="molecule type" value="Genomic_DNA"/>
</dbReference>
<gene>
    <name evidence="3" type="ORF">NCTC10207_02349</name>
</gene>
<feature type="transmembrane region" description="Helical" evidence="2">
    <location>
        <begin position="207"/>
        <end position="233"/>
    </location>
</feature>
<feature type="compositionally biased region" description="Polar residues" evidence="1">
    <location>
        <begin position="15"/>
        <end position="37"/>
    </location>
</feature>